<reference evidence="3" key="1">
    <citation type="journal article" date="2019" name="Int. J. Syst. Evol. Microbiol.">
        <title>The Global Catalogue of Microorganisms (GCM) 10K type strain sequencing project: providing services to taxonomists for standard genome sequencing and annotation.</title>
        <authorList>
            <consortium name="The Broad Institute Genomics Platform"/>
            <consortium name="The Broad Institute Genome Sequencing Center for Infectious Disease"/>
            <person name="Wu L."/>
            <person name="Ma J."/>
        </authorList>
    </citation>
    <scope>NUCLEOTIDE SEQUENCE [LARGE SCALE GENOMIC DNA]</scope>
    <source>
        <strain evidence="3">CGMCC 1.12237</strain>
    </source>
</reference>
<proteinExistence type="predicted"/>
<dbReference type="RefSeq" id="WP_382347023.1">
    <property type="nucleotide sequence ID" value="NZ_JBHSMC010000001.1"/>
</dbReference>
<feature type="domain" description="YhfM-like" evidence="1">
    <location>
        <begin position="33"/>
        <end position="129"/>
    </location>
</feature>
<evidence type="ECO:0000313" key="3">
    <source>
        <dbReference type="Proteomes" id="UP001596147"/>
    </source>
</evidence>
<dbReference type="EMBL" id="JBHSMC010000001">
    <property type="protein sequence ID" value="MFC5463481.1"/>
    <property type="molecule type" value="Genomic_DNA"/>
</dbReference>
<evidence type="ECO:0000313" key="2">
    <source>
        <dbReference type="EMBL" id="MFC5463481.1"/>
    </source>
</evidence>
<evidence type="ECO:0000259" key="1">
    <source>
        <dbReference type="Pfam" id="PF26353"/>
    </source>
</evidence>
<comment type="caution">
    <text evidence="2">The sequence shown here is derived from an EMBL/GenBank/DDBJ whole genome shotgun (WGS) entry which is preliminary data.</text>
</comment>
<keyword evidence="3" id="KW-1185">Reference proteome</keyword>
<dbReference type="Proteomes" id="UP001596147">
    <property type="component" value="Unassembled WGS sequence"/>
</dbReference>
<dbReference type="PROSITE" id="PS51257">
    <property type="entry name" value="PROKAR_LIPOPROTEIN"/>
    <property type="match status" value="1"/>
</dbReference>
<name>A0ABW0LDP7_9BACI</name>
<dbReference type="Pfam" id="PF26353">
    <property type="entry name" value="YhfM"/>
    <property type="match status" value="1"/>
</dbReference>
<protein>
    <recommendedName>
        <fullName evidence="1">YhfM-like domain-containing protein</fullName>
    </recommendedName>
</protein>
<organism evidence="2 3">
    <name type="scientific">Lederbergia graminis</name>
    <dbReference type="NCBI Taxonomy" id="735518"/>
    <lineage>
        <taxon>Bacteria</taxon>
        <taxon>Bacillati</taxon>
        <taxon>Bacillota</taxon>
        <taxon>Bacilli</taxon>
        <taxon>Bacillales</taxon>
        <taxon>Bacillaceae</taxon>
        <taxon>Lederbergia</taxon>
    </lineage>
</organism>
<sequence>MKSVLFFSTVLVFIIGIIGCQQQSSKMNSSNSEKVVNVTIVRFDQQAELNVSDEVRKVNTILHAIKQAKKHPGIVNMEKPEYKIKIDNETYFLWVDENSASIMNLNDNHSLYTLTESSAKELKEIIEEISSV</sequence>
<gene>
    <name evidence="2" type="ORF">ACFPM4_01805</name>
</gene>
<dbReference type="InterPro" id="IPR058780">
    <property type="entry name" value="YhfM-like_dom"/>
</dbReference>
<accession>A0ABW0LDP7</accession>